<accession>A0A0A9BHQ3</accession>
<sequence>MFKEKEFSSCDFFSQYYDEQPRPDGDRTWVRIQELEAT</sequence>
<proteinExistence type="predicted"/>
<reference evidence="1" key="1">
    <citation type="submission" date="2014-09" db="EMBL/GenBank/DDBJ databases">
        <authorList>
            <person name="Magalhaes I.L.F."/>
            <person name="Oliveira U."/>
            <person name="Santos F.R."/>
            <person name="Vidigal T.H.D.A."/>
            <person name="Brescovit A.D."/>
            <person name="Santos A.J."/>
        </authorList>
    </citation>
    <scope>NUCLEOTIDE SEQUENCE</scope>
    <source>
        <tissue evidence="1">Shoot tissue taken approximately 20 cm above the soil surface</tissue>
    </source>
</reference>
<dbReference type="EMBL" id="GBRH01234999">
    <property type="protein sequence ID" value="JAD62896.1"/>
    <property type="molecule type" value="Transcribed_RNA"/>
</dbReference>
<reference evidence="1" key="2">
    <citation type="journal article" date="2015" name="Data Brief">
        <title>Shoot transcriptome of the giant reed, Arundo donax.</title>
        <authorList>
            <person name="Barrero R.A."/>
            <person name="Guerrero F.D."/>
            <person name="Moolhuijzen P."/>
            <person name="Goolsby J.A."/>
            <person name="Tidwell J."/>
            <person name="Bellgard S.E."/>
            <person name="Bellgard M.I."/>
        </authorList>
    </citation>
    <scope>NUCLEOTIDE SEQUENCE</scope>
    <source>
        <tissue evidence="1">Shoot tissue taken approximately 20 cm above the soil surface</tissue>
    </source>
</reference>
<name>A0A0A9BHQ3_ARUDO</name>
<evidence type="ECO:0000313" key="1">
    <source>
        <dbReference type="EMBL" id="JAD62896.1"/>
    </source>
</evidence>
<protein>
    <submittedName>
        <fullName evidence="1">Uncharacterized protein</fullName>
    </submittedName>
</protein>
<dbReference type="AlphaFoldDB" id="A0A0A9BHQ3"/>
<organism evidence="1">
    <name type="scientific">Arundo donax</name>
    <name type="common">Giant reed</name>
    <name type="synonym">Donax arundinaceus</name>
    <dbReference type="NCBI Taxonomy" id="35708"/>
    <lineage>
        <taxon>Eukaryota</taxon>
        <taxon>Viridiplantae</taxon>
        <taxon>Streptophyta</taxon>
        <taxon>Embryophyta</taxon>
        <taxon>Tracheophyta</taxon>
        <taxon>Spermatophyta</taxon>
        <taxon>Magnoliopsida</taxon>
        <taxon>Liliopsida</taxon>
        <taxon>Poales</taxon>
        <taxon>Poaceae</taxon>
        <taxon>PACMAD clade</taxon>
        <taxon>Arundinoideae</taxon>
        <taxon>Arundineae</taxon>
        <taxon>Arundo</taxon>
    </lineage>
</organism>